<dbReference type="EMBL" id="JENY01000004">
    <property type="protein sequence ID" value="EXL09983.1"/>
    <property type="molecule type" value="Genomic_DNA"/>
</dbReference>
<dbReference type="HOGENOM" id="CLU_2379991_0_0_5"/>
<protein>
    <submittedName>
        <fullName evidence="1">Uncharacterized protein</fullName>
    </submittedName>
</protein>
<proteinExistence type="predicted"/>
<dbReference type="AlphaFoldDB" id="A0A011UVW3"/>
<dbReference type="STRING" id="69279.BG36_17600"/>
<dbReference type="RefSeq" id="WP_035023643.1">
    <property type="nucleotide sequence ID" value="NZ_KK073879.1"/>
</dbReference>
<organism evidence="1 2">
    <name type="scientific">Aquamicrobium defluvii</name>
    <dbReference type="NCBI Taxonomy" id="69279"/>
    <lineage>
        <taxon>Bacteria</taxon>
        <taxon>Pseudomonadati</taxon>
        <taxon>Pseudomonadota</taxon>
        <taxon>Alphaproteobacteria</taxon>
        <taxon>Hyphomicrobiales</taxon>
        <taxon>Phyllobacteriaceae</taxon>
        <taxon>Aquamicrobium</taxon>
    </lineage>
</organism>
<dbReference type="Proteomes" id="UP000019849">
    <property type="component" value="Unassembled WGS sequence"/>
</dbReference>
<name>A0A011UVW3_9HYPH</name>
<reference evidence="1 2" key="1">
    <citation type="submission" date="2014-02" db="EMBL/GenBank/DDBJ databases">
        <title>Aquamicrobium defluvii Genome sequencing.</title>
        <authorList>
            <person name="Wang X."/>
        </authorList>
    </citation>
    <scope>NUCLEOTIDE SEQUENCE [LARGE SCALE GENOMIC DNA]</scope>
    <source>
        <strain evidence="1 2">W13Z1</strain>
    </source>
</reference>
<gene>
    <name evidence="1" type="ORF">BG36_17600</name>
</gene>
<evidence type="ECO:0000313" key="1">
    <source>
        <dbReference type="EMBL" id="EXL09983.1"/>
    </source>
</evidence>
<evidence type="ECO:0000313" key="2">
    <source>
        <dbReference type="Proteomes" id="UP000019849"/>
    </source>
</evidence>
<accession>A0A011UVW3</accession>
<dbReference type="PATRIC" id="fig|69279.3.peg.742"/>
<comment type="caution">
    <text evidence="1">The sequence shown here is derived from an EMBL/GenBank/DDBJ whole genome shotgun (WGS) entry which is preliminary data.</text>
</comment>
<sequence length="94" mass="10497">MRKALNGILAEAITIARAERERRWAAGKVGQLPYGTKPYREWAEKVAPRISDDDFEDIVFAVDEAVPDFPGDVIRFFERCFEGLQLKGGALVAA</sequence>